<dbReference type="Pfam" id="PF20220">
    <property type="entry name" value="ABC_toxin_N"/>
    <property type="match status" value="1"/>
</dbReference>
<evidence type="ECO:0000259" key="4">
    <source>
        <dbReference type="Pfam" id="PF18413"/>
    </source>
</evidence>
<name>H0HUE9_9HYPH</name>
<gene>
    <name evidence="6" type="ORF">MAXJ12_18953</name>
</gene>
<dbReference type="PATRIC" id="fig|1107882.3.peg.3708"/>
<reference evidence="6 7" key="1">
    <citation type="journal article" date="2012" name="J. Bacteriol.">
        <title>Draft Genome Sequence of Mesorhizobium alhagi CCNWXJ12-2T, a Novel Salt-Resistant Species Isolated from the Desert of Northwestern China.</title>
        <authorList>
            <person name="Zhou M."/>
            <person name="Chen W."/>
            <person name="Chen H."/>
            <person name="Wei G."/>
        </authorList>
    </citation>
    <scope>NUCLEOTIDE SEQUENCE [LARGE SCALE GENOMIC DNA]</scope>
    <source>
        <strain evidence="6 7">CCNWXJ12-2</strain>
    </source>
</reference>
<keyword evidence="7" id="KW-1185">Reference proteome</keyword>
<dbReference type="InterPro" id="IPR046839">
    <property type="entry name" value="ABC_toxin_N"/>
</dbReference>
<dbReference type="Pfam" id="PF18413">
    <property type="entry name" value="Neuraminidase"/>
    <property type="match status" value="1"/>
</dbReference>
<dbReference type="InterPro" id="IPR041079">
    <property type="entry name" value="Neuraminidase-like"/>
</dbReference>
<proteinExistence type="predicted"/>
<dbReference type="Proteomes" id="UP000003250">
    <property type="component" value="Unassembled WGS sequence"/>
</dbReference>
<sequence>MALDQPFAINHPDLADVAASRPNFDILTAELMKPDTVATLIPPGPNQERRLTRLRAYQRLARLGSDAALADRLIAAGYHGALSIAATTEDVFVEDAAAVGESAQTLRELHRRARLTRARVHHLWANINDTGGAHWRSTGLTAADGAMAGVVADLPDYETLFGTVNYCACEHCRSIFGPAAYFTDLMRVTATYITDRNPRAPTTLKNRRGDLFTLPLTCEATNNPVPFLDLANDVLTHVVTGGSGDASYMAATSVEATTLPANLPLDTVRVALDNMSSSLTALYATLVDHPAGTNDELPQPADVIRETAGLSVEQLVVSQTPTPDAAKLALYFSRPSLALPAALPGTYSAAASSTTVTASSGDFETALSVGDTFHVGGVMRIVAAISSSDNTFTVDVAYVTAFSGSAASVLPAASLVGFDVFSMSTGLDYPAILGLLRQNADDTELEANIPSFYVINGGASGNLWANLVANETDPAALIQYVGKESWNGTVRTVSDVTLADLDRINRFLRLAGWVGWSAQDLDIAVRSTGKADLADSATTKAIATIKGIVQRFGLAVDQAAALWSDMNTYGRGAGAQPADLFDRIYNRPQLRHGTGPYRPTYAANPLFTTEPIDWPIASTDEDSATTRAWLTASLGLSDDELTLAASIVGSGKTTLTLTVDMLSALYRMKTLAKALGLSMANLVRLMTLAGIDKATWSIDDVIKLLALQGWVETSSFQLADLIYLTRTTAIEPGYQPPIPATAILPFLSALWVRAVPWLVTAATLRNDTQTQQDAEQLFKLLVAKKFLDASGIVLLTIAQFEAAAATHKVAPADFVTPNLITANEAQQAFDRLAAAGVITSAGVLCFPVDDNTDLAFLFGATAQSESQIAWVRRVLETASALTGFDLISPVLPVTVADLTVGPIDATEAAAAITALQEHKVLDAKQALIAPFAQTTNLSYLFDGDPAMIETARSVLKERNDVIVFTAGAIFEGLNAQTFGTYAALGELGGLPVTTIGVIAPVMAQKCQLGPVVSTLLTQVAPGTPLGEHTVLFFALFSRTALVLRRLKLEPADINAAVSTPKVFDFSDLFDLSLAVLRGLSTYAALSLAFNLQPGVLAKALAFPDAGFKGLADITGWDRSQIQELASAFWPPDGTGWNTIAGLKRMQVVFNLAGQIQLNIGSMLTLGGLAPLPCLPLPTITSGATPGQVPEQWATYTSTAQIVFNTLGAYYDAQGEAIPSKVIGTLGEHRRDAYVPIALHTVQIDCPWVVTVRGLSEYLLLDLEMSGCDTTSLIAQGIASVQTYMQRCRLQLEPDVARVAIPDVWWEWLSSYRIWEANRKIFLYPENYLDPTLRKTKTPLFEEYEGKVGGNEVNEANIDKAYTDFMNSFAQQAAIRIVDTVRATAPDPATGAPADTLFVVGRAPSDPYDFYVRSLISGIAWTPWEKVDVKIPTDRVTPVYTLGRLLLFWAKTEPIQESNISGSTSDVKQTNTTTWRAAIQYIVLQFGRTWSPPQTLVERDVYAFEGYTASPAYAPMGIDYTTIDPQTSYWTMPYLINVPAADPTQERLLVMLGRSWEQANQIKVEDPPKTPFGPLNELLWKVHDAAAMAVSGIQTGFVGAVPLLKGHAIDPNLIATEGQVIMNTPQGSGLIYPVYGSAYDLGGGRAFGLYLGTNLFIADAQAGTLLTASTDKALDPWYQAGPQPLLYNLAPKVAVVRPVRNQIGWMLFDNGDEAFLARAQIGDLKKVSDVVSYNPFTLTGPTDIVLFNDKYTATSPDITTLKVAFYRLTTGAIERVRRILWGGGVSRMLAISVQMDSGPAGLNFSRFYAAGKAPTPGACDADTAPTPPANVIPPLQLCGGQIDFGNRKEPSSYGLYWRELYLQMPFFNAVQLNRNQQFAAAKSWYEYLFNPTSQEVTTPVQDRFWQFLPFRGQSAESLTDILTDNEAIKYWNDHPFDPFAIADLRACAYQKAIVMRYIDNLIDWGDQCFGQDTRESINQASLLYFLAADLLGPRPQSRGDCDQQPPMTFQDILNIYPKPSDIPQFLINLEQVLPPVQPVAVDTGINALPYNDINAYFCVPENPDLVAYWDRVEDRLFKIRHCMNMSGVVRSLALFAPPIDPNQLLAAGSLTDILKTLDATIPNYRFWTMLERARGLTATLISFGQALLQALERKDAEDLAALQNAQERQLLKMTTTLRQLAVQEADQNVAAIQVQLDSAQARKTYYDDLIQNGLLYREQIGIIYTMLGGVMTSIGGAFHTSAGIAHLIPNGGAPTAMTYGGREIGASLTGFGAFFDTIAAQFNRGASLANTLASYERRESDWTFQSSLAEYDIKQLTAQMAAANLRVQMAQRDLEITQLQIAQADAMRDFATSKFTNAELYNWLAGQMSTLFFQAYRIAYDLGTAAQKALQFELDTSDTFLTYGYWNSRRKGLSSGESLMLGLGQMETAYLSRNSRRLRIQRSISLMQLDPLALMRLRETGTCTFELPAILFDRDFPGHYARKIESLTVTVPAVTGPYGSINGVLQQTANYITLTSAPDTELFLLGKDGAAPPDGTELRLNWRANQAIAISTGVDDGGVPAETDDRYVPFEGTGAISQWQLDLPLATNRIDIGTIPDVILSLSYTARDGGPGLRTAVANELKARGYDGAVLVFLANQYADSWFAFMNPAPGATTQTMSYPVRRPQFPGNMTGLGLTTVYLTLALAPGVSFSGSLTLTVTIPGVTTQQTVSFTETMLTTLIKLDNPDTDFMTGNWQITTTIASIPSGLQIPGGGALDPAKLINIGQIMVFSATVDWPS</sequence>
<accession>H0HUE9</accession>
<dbReference type="InterPro" id="IPR040840">
    <property type="entry name" value="TcA_TcB_BD"/>
</dbReference>
<dbReference type="RefSeq" id="WP_008837409.1">
    <property type="nucleotide sequence ID" value="NZ_AHAM01000152.1"/>
</dbReference>
<protein>
    <submittedName>
        <fullName evidence="6">Virulence plasmid 28.1 kDa A protein</fullName>
    </submittedName>
</protein>
<evidence type="ECO:0000256" key="1">
    <source>
        <dbReference type="ARBA" id="ARBA00023026"/>
    </source>
</evidence>
<feature type="domain" description="ABC toxin N-terminal" evidence="5">
    <location>
        <begin position="1225"/>
        <end position="1344"/>
    </location>
</feature>
<evidence type="ECO:0000313" key="7">
    <source>
        <dbReference type="Proteomes" id="UP000003250"/>
    </source>
</evidence>
<feature type="coiled-coil region" evidence="2">
    <location>
        <begin position="2147"/>
        <end position="2201"/>
    </location>
</feature>
<feature type="domain" description="Neuraminidase-like" evidence="4">
    <location>
        <begin position="1391"/>
        <end position="1496"/>
    </location>
</feature>
<evidence type="ECO:0000259" key="3">
    <source>
        <dbReference type="Pfam" id="PF18276"/>
    </source>
</evidence>
<organism evidence="6 7">
    <name type="scientific">Mesorhizobium alhagi CCNWXJ12-2</name>
    <dbReference type="NCBI Taxonomy" id="1107882"/>
    <lineage>
        <taxon>Bacteria</taxon>
        <taxon>Pseudomonadati</taxon>
        <taxon>Pseudomonadota</taxon>
        <taxon>Alphaproteobacteria</taxon>
        <taxon>Hyphomicrobiales</taxon>
        <taxon>Phyllobacteriaceae</taxon>
        <taxon>Allomesorhizobium</taxon>
    </lineage>
</organism>
<keyword evidence="1" id="KW-0843">Virulence</keyword>
<feature type="domain" description="Tc toxin complex TcA C-terminal TcB-binding" evidence="3">
    <location>
        <begin position="2318"/>
        <end position="2605"/>
    </location>
</feature>
<dbReference type="Pfam" id="PF03538">
    <property type="entry name" value="VRP1"/>
    <property type="match status" value="1"/>
</dbReference>
<evidence type="ECO:0000259" key="5">
    <source>
        <dbReference type="Pfam" id="PF20220"/>
    </source>
</evidence>
<evidence type="ECO:0000256" key="2">
    <source>
        <dbReference type="SAM" id="Coils"/>
    </source>
</evidence>
<dbReference type="OrthoDB" id="9781691at2"/>
<dbReference type="InterPro" id="IPR018003">
    <property type="entry name" value="Insecticidal_toxin/plasmid_vir"/>
</dbReference>
<keyword evidence="2" id="KW-0175">Coiled coil</keyword>
<evidence type="ECO:0000313" key="6">
    <source>
        <dbReference type="EMBL" id="EHK55644.1"/>
    </source>
</evidence>
<dbReference type="Pfam" id="PF18276">
    <property type="entry name" value="TcA_TcB_BD"/>
    <property type="match status" value="1"/>
</dbReference>
<dbReference type="EMBL" id="AHAM01000152">
    <property type="protein sequence ID" value="EHK55644.1"/>
    <property type="molecule type" value="Genomic_DNA"/>
</dbReference>